<dbReference type="GO" id="GO:0003677">
    <property type="term" value="F:DNA binding"/>
    <property type="evidence" value="ECO:0007669"/>
    <property type="project" value="UniProtKB-KW"/>
</dbReference>
<dbReference type="AlphaFoldDB" id="A0AA37V8N1"/>
<dbReference type="Gene3D" id="3.40.50.300">
    <property type="entry name" value="P-loop containing nucleotide triphosphate hydrolases"/>
    <property type="match status" value="2"/>
</dbReference>
<sequence>MADVLADVLRAPVADPLAPEWVVVGSRPLERWLAARLAERLGVCAHVRFPSPSTVLEEVLESTLGVTRATVRGWRAERLTWRLLATLPALLDDPAFAKVFVDVRRYLHRDGGAADPRVVDARALTFARRLGECFHRYASCDPARVRRWDAGADDGWQSTLWRALHAGDAPTHPAALAAAAEARLRSGGRAALPERIVWVAQPGTPMLHVRTMVALAAAGVDVHALVALPPRTASTSPSLRTSLGRLGDDLDALIERACAELDITPTHVAHVAHAALAIAPRSALDVLRAELLGAASDAPVPLASDDASWRVHACHGPMRQAEVLRDELLALLDADPTLRPRDVLVLTPDVALVAPLIEAAFAATGGAAPLPLRVLDRPARRGNAAADVALRVLALAASRVNVVEVLDLVTLPAVAARFGLDAGAEDVLRRWVRESGVRWGMDGDDRAASHDQPNDEEHTWRFGLERLLLGWGLPGDGRTLWEGALPVDAVEGSEAERLGRFAEACARTFDAVRAVRGARTLREWRDVLRAQVVDALVDDGPDHVLARRAWRDALDALVEEGTGCDRPVEPAAVRLLLAARFDEPAGGEGSAGSVTLARLAPGRVVPARVIALVGLDDGAWPRARGGAGFDLLARERVPGAADANAEDRQRLLEAILAAGERLIVTYTGRTLDTNEPVPPAVPVGELLDALDARCTCDARDADGTPLHARTVVERAHPMQPFGPGAFGGDGEAPRSHDATHLAGALALRAPRGDAPAFLTRALPAPAERVVTVDALAAFLAAPARAVVSGRLGVWLGAPEALEIDDPLDLDGLDRWTLRSDVLARLLDDEDPAPSLALQRAAGRLPHGPLGHVAFGAAVAEARTVTRLADARKRAVRTDGVDVDRTIGGWRLVGRVGPLFDGGLFEVHAGALRAKQLLSFWVRHLALHLAEGPGAPASTLVGLPKRTPTDGRLAFAPVSDAEARLGALLALYDEAMRRPLPLLPDASLAYVEAFTPKRTPEDAHREGLAKAIAAWNDRRDAWTERLLGEQPFGDGARFGELSRAVWEPVLACLGARAPEAAS</sequence>
<evidence type="ECO:0000313" key="11">
    <source>
        <dbReference type="EMBL" id="GLC23608.1"/>
    </source>
</evidence>
<dbReference type="SUPFAM" id="SSF52540">
    <property type="entry name" value="P-loop containing nucleoside triphosphate hydrolases"/>
    <property type="match status" value="2"/>
</dbReference>
<keyword evidence="7" id="KW-0067">ATP-binding</keyword>
<keyword evidence="2" id="KW-0547">Nucleotide-binding</keyword>
<evidence type="ECO:0000256" key="7">
    <source>
        <dbReference type="ARBA" id="ARBA00022840"/>
    </source>
</evidence>
<reference evidence="11" key="1">
    <citation type="submission" date="2022-08" db="EMBL/GenBank/DDBJ databases">
        <title>Draft genome sequencing of Roseisolibacter agri AW1220.</title>
        <authorList>
            <person name="Tobiishi Y."/>
            <person name="Tonouchi A."/>
        </authorList>
    </citation>
    <scope>NUCLEOTIDE SEQUENCE</scope>
    <source>
        <strain evidence="11">AW1220</strain>
    </source>
</reference>
<dbReference type="Gene3D" id="1.10.10.990">
    <property type="match status" value="1"/>
</dbReference>
<keyword evidence="9" id="KW-0234">DNA repair</keyword>
<dbReference type="GO" id="GO:0006281">
    <property type="term" value="P:DNA repair"/>
    <property type="evidence" value="ECO:0007669"/>
    <property type="project" value="UniProtKB-KW"/>
</dbReference>
<protein>
    <submittedName>
        <fullName evidence="11">RecBCD enzyme subunit RecC</fullName>
    </submittedName>
</protein>
<dbReference type="Pfam" id="PF17946">
    <property type="entry name" value="RecC_C"/>
    <property type="match status" value="1"/>
</dbReference>
<evidence type="ECO:0000259" key="10">
    <source>
        <dbReference type="Pfam" id="PF17946"/>
    </source>
</evidence>
<dbReference type="GO" id="GO:0008854">
    <property type="term" value="F:exodeoxyribonuclease V activity"/>
    <property type="evidence" value="ECO:0007669"/>
    <property type="project" value="InterPro"/>
</dbReference>
<dbReference type="EMBL" id="BRXS01000001">
    <property type="protein sequence ID" value="GLC23608.1"/>
    <property type="molecule type" value="Genomic_DNA"/>
</dbReference>
<organism evidence="11 12">
    <name type="scientific">Roseisolibacter agri</name>
    <dbReference type="NCBI Taxonomy" id="2014610"/>
    <lineage>
        <taxon>Bacteria</taxon>
        <taxon>Pseudomonadati</taxon>
        <taxon>Gemmatimonadota</taxon>
        <taxon>Gemmatimonadia</taxon>
        <taxon>Gemmatimonadales</taxon>
        <taxon>Gemmatimonadaceae</taxon>
        <taxon>Roseisolibacter</taxon>
    </lineage>
</organism>
<keyword evidence="5" id="KW-0347">Helicase</keyword>
<keyword evidence="12" id="KW-1185">Reference proteome</keyword>
<dbReference type="InterPro" id="IPR013986">
    <property type="entry name" value="DExx_box_DNA_helicase_dom_sf"/>
</dbReference>
<dbReference type="GO" id="GO:0009338">
    <property type="term" value="C:exodeoxyribonuclease V complex"/>
    <property type="evidence" value="ECO:0007669"/>
    <property type="project" value="InterPro"/>
</dbReference>
<evidence type="ECO:0000313" key="12">
    <source>
        <dbReference type="Proteomes" id="UP001161325"/>
    </source>
</evidence>
<dbReference type="InterPro" id="IPR006697">
    <property type="entry name" value="RecC"/>
</dbReference>
<dbReference type="Gene3D" id="1.10.10.160">
    <property type="match status" value="1"/>
</dbReference>
<accession>A0AA37V8N1</accession>
<evidence type="ECO:0000256" key="2">
    <source>
        <dbReference type="ARBA" id="ARBA00022741"/>
    </source>
</evidence>
<dbReference type="Gene3D" id="3.40.50.10930">
    <property type="match status" value="1"/>
</dbReference>
<dbReference type="InterPro" id="IPR011335">
    <property type="entry name" value="Restrct_endonuc-II-like"/>
</dbReference>
<name>A0AA37V8N1_9BACT</name>
<dbReference type="GO" id="GO:0005524">
    <property type="term" value="F:ATP binding"/>
    <property type="evidence" value="ECO:0007669"/>
    <property type="project" value="UniProtKB-KW"/>
</dbReference>
<evidence type="ECO:0000256" key="9">
    <source>
        <dbReference type="ARBA" id="ARBA00023204"/>
    </source>
</evidence>
<dbReference type="GO" id="GO:0004386">
    <property type="term" value="F:helicase activity"/>
    <property type="evidence" value="ECO:0007669"/>
    <property type="project" value="UniProtKB-KW"/>
</dbReference>
<dbReference type="PANTHER" id="PTHR30591">
    <property type="entry name" value="RECBCD ENZYME SUBUNIT RECC"/>
    <property type="match status" value="1"/>
</dbReference>
<evidence type="ECO:0000256" key="5">
    <source>
        <dbReference type="ARBA" id="ARBA00022806"/>
    </source>
</evidence>
<dbReference type="HAMAP" id="MF_01486">
    <property type="entry name" value="RecC"/>
    <property type="match status" value="1"/>
</dbReference>
<dbReference type="SUPFAM" id="SSF52980">
    <property type="entry name" value="Restriction endonuclease-like"/>
    <property type="match status" value="1"/>
</dbReference>
<dbReference type="PANTHER" id="PTHR30591:SF1">
    <property type="entry name" value="RECBCD ENZYME SUBUNIT RECC"/>
    <property type="match status" value="1"/>
</dbReference>
<evidence type="ECO:0000256" key="3">
    <source>
        <dbReference type="ARBA" id="ARBA00022763"/>
    </source>
</evidence>
<keyword evidence="3" id="KW-0227">DNA damage</keyword>
<keyword evidence="4" id="KW-0378">Hydrolase</keyword>
<dbReference type="Proteomes" id="UP001161325">
    <property type="component" value="Unassembled WGS sequence"/>
</dbReference>
<keyword evidence="8" id="KW-0238">DNA-binding</keyword>
<comment type="caution">
    <text evidence="11">The sequence shown here is derived from an EMBL/GenBank/DDBJ whole genome shotgun (WGS) entry which is preliminary data.</text>
</comment>
<evidence type="ECO:0000256" key="1">
    <source>
        <dbReference type="ARBA" id="ARBA00022722"/>
    </source>
</evidence>
<dbReference type="PIRSF" id="PIRSF000980">
    <property type="entry name" value="RecC"/>
    <property type="match status" value="1"/>
</dbReference>
<evidence type="ECO:0000256" key="8">
    <source>
        <dbReference type="ARBA" id="ARBA00023125"/>
    </source>
</evidence>
<dbReference type="InterPro" id="IPR027417">
    <property type="entry name" value="P-loop_NTPase"/>
</dbReference>
<dbReference type="GO" id="GO:0006310">
    <property type="term" value="P:DNA recombination"/>
    <property type="evidence" value="ECO:0007669"/>
    <property type="project" value="TreeGrafter"/>
</dbReference>
<evidence type="ECO:0000256" key="6">
    <source>
        <dbReference type="ARBA" id="ARBA00022839"/>
    </source>
</evidence>
<feature type="domain" description="RecC C-terminal" evidence="10">
    <location>
        <begin position="768"/>
        <end position="993"/>
    </location>
</feature>
<proteinExistence type="inferred from homology"/>
<evidence type="ECO:0000256" key="4">
    <source>
        <dbReference type="ARBA" id="ARBA00022801"/>
    </source>
</evidence>
<keyword evidence="1" id="KW-0540">Nuclease</keyword>
<gene>
    <name evidence="11" type="primary">recC</name>
    <name evidence="11" type="ORF">rosag_01210</name>
</gene>
<dbReference type="Pfam" id="PF04257">
    <property type="entry name" value="Exonuc_V_gamma"/>
    <property type="match status" value="1"/>
</dbReference>
<dbReference type="InterPro" id="IPR041500">
    <property type="entry name" value="RecC_C"/>
</dbReference>
<keyword evidence="6" id="KW-0269">Exonuclease</keyword>